<accession>A9DW03</accession>
<keyword evidence="2" id="KW-1185">Reference proteome</keyword>
<proteinExistence type="predicted"/>
<dbReference type="HOGENOM" id="CLU_2058291_0_0_10"/>
<dbReference type="OrthoDB" id="1164877at2"/>
<dbReference type="eggNOG" id="ENOG502ZXMI">
    <property type="taxonomic scope" value="Bacteria"/>
</dbReference>
<protein>
    <submittedName>
        <fullName evidence="1">Uncharacterized protein</fullName>
    </submittedName>
</protein>
<evidence type="ECO:0000313" key="2">
    <source>
        <dbReference type="Proteomes" id="UP000002945"/>
    </source>
</evidence>
<dbReference type="Proteomes" id="UP000002945">
    <property type="component" value="Unassembled WGS sequence"/>
</dbReference>
<dbReference type="RefSeq" id="WP_007093321.1">
    <property type="nucleotide sequence ID" value="NZ_CP142125.1"/>
</dbReference>
<name>A9DW03_9FLAO</name>
<dbReference type="EMBL" id="ABIB01000004">
    <property type="protein sequence ID" value="EDP96491.1"/>
    <property type="molecule type" value="Genomic_DNA"/>
</dbReference>
<organism evidence="1 2">
    <name type="scientific">Kordia algicida OT-1</name>
    <dbReference type="NCBI Taxonomy" id="391587"/>
    <lineage>
        <taxon>Bacteria</taxon>
        <taxon>Pseudomonadati</taxon>
        <taxon>Bacteroidota</taxon>
        <taxon>Flavobacteriia</taxon>
        <taxon>Flavobacteriales</taxon>
        <taxon>Flavobacteriaceae</taxon>
        <taxon>Kordia</taxon>
    </lineage>
</organism>
<comment type="caution">
    <text evidence="1">The sequence shown here is derived from an EMBL/GenBank/DDBJ whole genome shotgun (WGS) entry which is preliminary data.</text>
</comment>
<sequence length="119" mass="13841">MQIEKTDEKLIDLKKLCELLLVKGIASAKKWCEQANIKIIEVGNKMVVSKFLVDIELDRHLVKNLKKRYPTKWIELYKCYKDKDHIGYLSLLEDGDIDSTQISHRVTPISERAKRLANS</sequence>
<evidence type="ECO:0000313" key="1">
    <source>
        <dbReference type="EMBL" id="EDP96491.1"/>
    </source>
</evidence>
<dbReference type="STRING" id="391587.KAOT1_03742"/>
<dbReference type="AlphaFoldDB" id="A9DW03"/>
<gene>
    <name evidence="1" type="ORF">KAOT1_03742</name>
</gene>
<reference evidence="1 2" key="1">
    <citation type="journal article" date="2011" name="J. Bacteriol.">
        <title>Genome sequence of the algicidal bacterium Kordia algicida OT-1.</title>
        <authorList>
            <person name="Lee H.S."/>
            <person name="Kang S.G."/>
            <person name="Kwon K.K."/>
            <person name="Lee J.H."/>
            <person name="Kim S.J."/>
        </authorList>
    </citation>
    <scope>NUCLEOTIDE SEQUENCE [LARGE SCALE GENOMIC DNA]</scope>
    <source>
        <strain evidence="1 2">OT-1</strain>
    </source>
</reference>